<keyword evidence="13" id="KW-1185">Reference proteome</keyword>
<reference evidence="12" key="1">
    <citation type="submission" date="2020-08" db="EMBL/GenBank/DDBJ databases">
        <title>Genome sequencing and assembly of the red palm weevil Rhynchophorus ferrugineus.</title>
        <authorList>
            <person name="Dias G.B."/>
            <person name="Bergman C.M."/>
            <person name="Manee M."/>
        </authorList>
    </citation>
    <scope>NUCLEOTIDE SEQUENCE</scope>
    <source>
        <strain evidence="12">AA-2017</strain>
        <tissue evidence="12">Whole larva</tissue>
    </source>
</reference>
<dbReference type="GO" id="GO:0008270">
    <property type="term" value="F:zinc ion binding"/>
    <property type="evidence" value="ECO:0007669"/>
    <property type="project" value="UniProtKB-KW"/>
</dbReference>
<evidence type="ECO:0000259" key="11">
    <source>
        <dbReference type="PROSITE" id="PS51081"/>
    </source>
</evidence>
<comment type="catalytic activity">
    <reaction evidence="1">
        <text>S-ubiquitinyl-[E2 ubiquitin-conjugating enzyme]-L-cysteine + [acceptor protein]-L-lysine = [E2 ubiquitin-conjugating enzyme]-L-cysteine + N(6)-ubiquitinyl-[acceptor protein]-L-lysine.</text>
        <dbReference type="EC" id="2.3.2.27"/>
    </reaction>
</comment>
<gene>
    <name evidence="12" type="ORF">GWI33_008596</name>
</gene>
<feature type="domain" description="SIAH-type" evidence="11">
    <location>
        <begin position="290"/>
        <end position="351"/>
    </location>
</feature>
<evidence type="ECO:0000256" key="2">
    <source>
        <dbReference type="ARBA" id="ARBA00004906"/>
    </source>
</evidence>
<comment type="caution">
    <text evidence="12">The sequence shown here is derived from an EMBL/GenBank/DDBJ whole genome shotgun (WGS) entry which is preliminary data.</text>
</comment>
<dbReference type="Proteomes" id="UP000625711">
    <property type="component" value="Unassembled WGS sequence"/>
</dbReference>
<evidence type="ECO:0000256" key="8">
    <source>
        <dbReference type="ARBA" id="ARBA00022786"/>
    </source>
</evidence>
<keyword evidence="5" id="KW-0808">Transferase</keyword>
<dbReference type="SUPFAM" id="SSF49599">
    <property type="entry name" value="TRAF domain-like"/>
    <property type="match status" value="1"/>
</dbReference>
<evidence type="ECO:0000256" key="1">
    <source>
        <dbReference type="ARBA" id="ARBA00000900"/>
    </source>
</evidence>
<evidence type="ECO:0000256" key="4">
    <source>
        <dbReference type="ARBA" id="ARBA00012483"/>
    </source>
</evidence>
<keyword evidence="8" id="KW-0833">Ubl conjugation pathway</keyword>
<evidence type="ECO:0000313" key="12">
    <source>
        <dbReference type="EMBL" id="KAF7278239.1"/>
    </source>
</evidence>
<keyword evidence="7 10" id="KW-0863">Zinc-finger</keyword>
<evidence type="ECO:0000256" key="9">
    <source>
        <dbReference type="ARBA" id="ARBA00022833"/>
    </source>
</evidence>
<accession>A0A834IEG9</accession>
<dbReference type="GO" id="GO:0043161">
    <property type="term" value="P:proteasome-mediated ubiquitin-dependent protein catabolic process"/>
    <property type="evidence" value="ECO:0007669"/>
    <property type="project" value="TreeGrafter"/>
</dbReference>
<dbReference type="EMBL" id="JAACXV010000404">
    <property type="protein sequence ID" value="KAF7278239.1"/>
    <property type="molecule type" value="Genomic_DNA"/>
</dbReference>
<dbReference type="Gene3D" id="3.30.40.10">
    <property type="entry name" value="Zinc/RING finger domain, C3HC4 (zinc finger)"/>
    <property type="match status" value="2"/>
</dbReference>
<dbReference type="PANTHER" id="PTHR45877">
    <property type="entry name" value="E3 UBIQUITIN-PROTEIN LIGASE SIAH2"/>
    <property type="match status" value="1"/>
</dbReference>
<keyword evidence="6" id="KW-0479">Metal-binding</keyword>
<dbReference type="Pfam" id="PF21362">
    <property type="entry name" value="Sina_RING"/>
    <property type="match status" value="1"/>
</dbReference>
<dbReference type="GO" id="GO:0005737">
    <property type="term" value="C:cytoplasm"/>
    <property type="evidence" value="ECO:0007669"/>
    <property type="project" value="TreeGrafter"/>
</dbReference>
<comment type="similarity">
    <text evidence="3">Belongs to the SINA (Seven in absentia) family.</text>
</comment>
<dbReference type="AlphaFoldDB" id="A0A834IEG9"/>
<dbReference type="InterPro" id="IPR013010">
    <property type="entry name" value="Znf_SIAH"/>
</dbReference>
<dbReference type="GO" id="GO:0016567">
    <property type="term" value="P:protein ubiquitination"/>
    <property type="evidence" value="ECO:0007669"/>
    <property type="project" value="UniProtKB-UniPathway"/>
</dbReference>
<evidence type="ECO:0000256" key="5">
    <source>
        <dbReference type="ARBA" id="ARBA00022679"/>
    </source>
</evidence>
<keyword evidence="9" id="KW-0862">Zinc</keyword>
<dbReference type="InterPro" id="IPR004162">
    <property type="entry name" value="SINA-like_animal"/>
</dbReference>
<dbReference type="GO" id="GO:0031624">
    <property type="term" value="F:ubiquitin conjugating enzyme binding"/>
    <property type="evidence" value="ECO:0007669"/>
    <property type="project" value="TreeGrafter"/>
</dbReference>
<sequence>MDMLLPNDLLHQLKCILCKLHLSIFPIYVDLKGTYPICGRCQIPSEDKYIRDHAYENLAQFILFPCTYASKEQTCPSSTYTKCLWRGYIDSLKSHFEQYHESLLIKTGQFLLDIDNNIKENMIMLYKNEMFVIKKEIDSISGYFFCWVNHLIRNEEPSPYSYSLRFECDQETVYTSPLRSTSLNDCSTLSLDFIRETLNNPSTVVVRIVLSNENDNIKPLKSIRNSTVDWELLESLECPICTEYMHRPIYQCVKGHSICSKCKPKLQNCGICKHEIKDTQNFSLSQIADRLIYPCKYYTDGCDSALTASKIKEHESTCLYGSYKCPLRSITSCKERFPENDIRSHIESTHSQFVLKTELVNVPFQDEVQDLSERYIVIFASKLFKLYFKYENGKFFWTFQLIGPVEECSQYKFEIDILDNSGNNLRQYARGPCVQFTPDEDNAFVKKGTYVVFLHDQIANFITTTLSYRIKVIKE</sequence>
<dbReference type="PANTHER" id="PTHR45877:SF2">
    <property type="entry name" value="E3 UBIQUITIN-PROTEIN LIGASE SINA-RELATED"/>
    <property type="match status" value="1"/>
</dbReference>
<dbReference type="SUPFAM" id="SSF57850">
    <property type="entry name" value="RING/U-box"/>
    <property type="match status" value="1"/>
</dbReference>
<dbReference type="InterPro" id="IPR049548">
    <property type="entry name" value="Sina-like_RING"/>
</dbReference>
<name>A0A834IEG9_RHYFE</name>
<evidence type="ECO:0000256" key="6">
    <source>
        <dbReference type="ARBA" id="ARBA00022723"/>
    </source>
</evidence>
<dbReference type="UniPathway" id="UPA00143"/>
<dbReference type="InterPro" id="IPR013083">
    <property type="entry name" value="Znf_RING/FYVE/PHD"/>
</dbReference>
<dbReference type="GO" id="GO:0061630">
    <property type="term" value="F:ubiquitin protein ligase activity"/>
    <property type="evidence" value="ECO:0007669"/>
    <property type="project" value="UniProtKB-EC"/>
</dbReference>
<comment type="pathway">
    <text evidence="2">Protein modification; protein ubiquitination.</text>
</comment>
<dbReference type="OrthoDB" id="941555at2759"/>
<dbReference type="EC" id="2.3.2.27" evidence="4"/>
<evidence type="ECO:0000256" key="3">
    <source>
        <dbReference type="ARBA" id="ARBA00009119"/>
    </source>
</evidence>
<evidence type="ECO:0000313" key="13">
    <source>
        <dbReference type="Proteomes" id="UP000625711"/>
    </source>
</evidence>
<proteinExistence type="inferred from homology"/>
<evidence type="ECO:0000256" key="7">
    <source>
        <dbReference type="ARBA" id="ARBA00022771"/>
    </source>
</evidence>
<protein>
    <recommendedName>
        <fullName evidence="4">RING-type E3 ubiquitin transferase</fullName>
        <ecNumber evidence="4">2.3.2.27</ecNumber>
    </recommendedName>
</protein>
<dbReference type="Pfam" id="PF21361">
    <property type="entry name" value="Sina_ZnF"/>
    <property type="match status" value="1"/>
</dbReference>
<dbReference type="PROSITE" id="PS51081">
    <property type="entry name" value="ZF_SIAH"/>
    <property type="match status" value="1"/>
</dbReference>
<evidence type="ECO:0000256" key="10">
    <source>
        <dbReference type="PROSITE-ProRule" id="PRU00455"/>
    </source>
</evidence>
<organism evidence="12 13">
    <name type="scientific">Rhynchophorus ferrugineus</name>
    <name type="common">Red palm weevil</name>
    <name type="synonym">Curculio ferrugineus</name>
    <dbReference type="NCBI Taxonomy" id="354439"/>
    <lineage>
        <taxon>Eukaryota</taxon>
        <taxon>Metazoa</taxon>
        <taxon>Ecdysozoa</taxon>
        <taxon>Arthropoda</taxon>
        <taxon>Hexapoda</taxon>
        <taxon>Insecta</taxon>
        <taxon>Pterygota</taxon>
        <taxon>Neoptera</taxon>
        <taxon>Endopterygota</taxon>
        <taxon>Coleoptera</taxon>
        <taxon>Polyphaga</taxon>
        <taxon>Cucujiformia</taxon>
        <taxon>Curculionidae</taxon>
        <taxon>Dryophthorinae</taxon>
        <taxon>Rhynchophorus</taxon>
    </lineage>
</organism>